<sequence>MGGKLPLAVAPERGTHAHEQVTKIVWHIGAMLGFDVTNRHDKDMHDSWSIGAMGVLKNVLDENG</sequence>
<organism evidence="1 2">
    <name type="scientific">Erythrobacter ramosus</name>
    <dbReference type="NCBI Taxonomy" id="35811"/>
    <lineage>
        <taxon>Bacteria</taxon>
        <taxon>Pseudomonadati</taxon>
        <taxon>Pseudomonadota</taxon>
        <taxon>Alphaproteobacteria</taxon>
        <taxon>Sphingomonadales</taxon>
        <taxon>Erythrobacteraceae</taxon>
        <taxon>Erythrobacter/Porphyrobacter group</taxon>
        <taxon>Erythrobacter</taxon>
    </lineage>
</organism>
<dbReference type="EMBL" id="JACICE010000001">
    <property type="protein sequence ID" value="MBB3775001.1"/>
    <property type="molecule type" value="Genomic_DNA"/>
</dbReference>
<accession>A0ABR6HWZ1</accession>
<proteinExistence type="predicted"/>
<keyword evidence="2" id="KW-1185">Reference proteome</keyword>
<dbReference type="RefSeq" id="WP_183363549.1">
    <property type="nucleotide sequence ID" value="NZ_JACICE010000001.1"/>
</dbReference>
<dbReference type="Proteomes" id="UP000548685">
    <property type="component" value="Unassembled WGS sequence"/>
</dbReference>
<comment type="caution">
    <text evidence="1">The sequence shown here is derived from an EMBL/GenBank/DDBJ whole genome shotgun (WGS) entry which is preliminary data.</text>
</comment>
<evidence type="ECO:0000313" key="2">
    <source>
        <dbReference type="Proteomes" id="UP000548685"/>
    </source>
</evidence>
<protein>
    <submittedName>
        <fullName evidence="1">Uncharacterized protein</fullName>
    </submittedName>
</protein>
<name>A0ABR6HWZ1_9SPHN</name>
<reference evidence="1 2" key="1">
    <citation type="submission" date="2020-08" db="EMBL/GenBank/DDBJ databases">
        <title>Genomic Encyclopedia of Type Strains, Phase IV (KMG-IV): sequencing the most valuable type-strain genomes for metagenomic binning, comparative biology and taxonomic classification.</title>
        <authorList>
            <person name="Goeker M."/>
        </authorList>
    </citation>
    <scope>NUCLEOTIDE SEQUENCE [LARGE SCALE GENOMIC DNA]</scope>
    <source>
        <strain evidence="1 2">DSM 8510</strain>
    </source>
</reference>
<evidence type="ECO:0000313" key="1">
    <source>
        <dbReference type="EMBL" id="MBB3775001.1"/>
    </source>
</evidence>
<gene>
    <name evidence="1" type="ORF">FHS52_000944</name>
</gene>